<dbReference type="KEGG" id="tsy:THSYN_31625"/>
<dbReference type="Proteomes" id="UP000232638">
    <property type="component" value="Plasmid pTs485"/>
</dbReference>
<dbReference type="InterPro" id="IPR035093">
    <property type="entry name" value="RelE/ParE_toxin_dom_sf"/>
</dbReference>
<keyword evidence="3" id="KW-1185">Reference proteome</keyword>
<sequence>MYELSQAAAQDLEEILDRSIVDFGPIQTERYFESLNRCLGLLGENPGMGSTADEIRPGYRRFGHQSHVSSTAPSVTASWLFVSCTNEWTRLASSKTEAFLPDGAVASSSGRTPRWMSR</sequence>
<reference evidence="2 3" key="1">
    <citation type="submission" date="2017-03" db="EMBL/GenBank/DDBJ databases">
        <title>Complete genome sequence of Candidatus 'Thiodictyon syntrophicum' sp. nov. strain Cad16T, a photolithoautotroph purple sulfur bacterium isolated from an alpine meromictic lake.</title>
        <authorList>
            <person name="Luedin S.M."/>
            <person name="Pothier J.F."/>
            <person name="Danza F."/>
            <person name="Storelli N."/>
            <person name="Wittwer M."/>
            <person name="Tonolla M."/>
        </authorList>
    </citation>
    <scope>NUCLEOTIDE SEQUENCE [LARGE SCALE GENOMIC DNA]</scope>
    <source>
        <strain evidence="2 3">Cad16T</strain>
        <plasmid evidence="3">Plasmid pts485</plasmid>
    </source>
</reference>
<keyword evidence="2" id="KW-0614">Plasmid</keyword>
<geneLocation type="plasmid" evidence="3">
    <name>pts485</name>
</geneLocation>
<name>A0A2K8UIS8_9GAMM</name>
<organism evidence="2 3">
    <name type="scientific">Candidatus Thiodictyon syntrophicum</name>
    <dbReference type="NCBI Taxonomy" id="1166950"/>
    <lineage>
        <taxon>Bacteria</taxon>
        <taxon>Pseudomonadati</taxon>
        <taxon>Pseudomonadota</taxon>
        <taxon>Gammaproteobacteria</taxon>
        <taxon>Chromatiales</taxon>
        <taxon>Chromatiaceae</taxon>
        <taxon>Thiodictyon</taxon>
    </lineage>
</organism>
<dbReference type="InterPro" id="IPR007712">
    <property type="entry name" value="RelE/ParE_toxin"/>
</dbReference>
<dbReference type="Pfam" id="PF05016">
    <property type="entry name" value="ParE_toxin"/>
    <property type="match status" value="1"/>
</dbReference>
<proteinExistence type="predicted"/>
<keyword evidence="1" id="KW-1277">Toxin-antitoxin system</keyword>
<dbReference type="Gene3D" id="3.30.2310.20">
    <property type="entry name" value="RelE-like"/>
    <property type="match status" value="1"/>
</dbReference>
<evidence type="ECO:0000313" key="2">
    <source>
        <dbReference type="EMBL" id="AUB85474.1"/>
    </source>
</evidence>
<dbReference type="OrthoDB" id="516834at2"/>
<accession>A0A2K8UIS8</accession>
<protein>
    <recommendedName>
        <fullName evidence="4">Plasmid stabilization protein ParE</fullName>
    </recommendedName>
</protein>
<dbReference type="EMBL" id="CP020372">
    <property type="protein sequence ID" value="AUB85474.1"/>
    <property type="molecule type" value="Genomic_DNA"/>
</dbReference>
<gene>
    <name evidence="2" type="ORF">THSYN_31625</name>
</gene>
<dbReference type="RefSeq" id="WP_100923098.1">
    <property type="nucleotide sequence ID" value="NZ_CP020372.1"/>
</dbReference>
<evidence type="ECO:0000256" key="1">
    <source>
        <dbReference type="ARBA" id="ARBA00022649"/>
    </source>
</evidence>
<dbReference type="AlphaFoldDB" id="A0A2K8UIS8"/>
<evidence type="ECO:0000313" key="3">
    <source>
        <dbReference type="Proteomes" id="UP000232638"/>
    </source>
</evidence>
<evidence type="ECO:0008006" key="4">
    <source>
        <dbReference type="Google" id="ProtNLM"/>
    </source>
</evidence>